<dbReference type="SUPFAM" id="SSF53474">
    <property type="entry name" value="alpha/beta-Hydrolases"/>
    <property type="match status" value="1"/>
</dbReference>
<gene>
    <name evidence="1" type="ORF">EDD29_4319</name>
</gene>
<dbReference type="AlphaFoldDB" id="A0A3N1CZP0"/>
<organism evidence="1 2">
    <name type="scientific">Actinocorallia herbida</name>
    <dbReference type="NCBI Taxonomy" id="58109"/>
    <lineage>
        <taxon>Bacteria</taxon>
        <taxon>Bacillati</taxon>
        <taxon>Actinomycetota</taxon>
        <taxon>Actinomycetes</taxon>
        <taxon>Streptosporangiales</taxon>
        <taxon>Thermomonosporaceae</taxon>
        <taxon>Actinocorallia</taxon>
    </lineage>
</organism>
<evidence type="ECO:0000313" key="2">
    <source>
        <dbReference type="Proteomes" id="UP000272400"/>
    </source>
</evidence>
<keyword evidence="2" id="KW-1185">Reference proteome</keyword>
<reference evidence="1 2" key="1">
    <citation type="submission" date="2018-11" db="EMBL/GenBank/DDBJ databases">
        <title>Sequencing the genomes of 1000 actinobacteria strains.</title>
        <authorList>
            <person name="Klenk H.-P."/>
        </authorList>
    </citation>
    <scope>NUCLEOTIDE SEQUENCE [LARGE SCALE GENOMIC DNA]</scope>
    <source>
        <strain evidence="1 2">DSM 44254</strain>
    </source>
</reference>
<dbReference type="Proteomes" id="UP000272400">
    <property type="component" value="Unassembled WGS sequence"/>
</dbReference>
<comment type="caution">
    <text evidence="1">The sequence shown here is derived from an EMBL/GenBank/DDBJ whole genome shotgun (WGS) entry which is preliminary data.</text>
</comment>
<name>A0A3N1CZP0_9ACTN</name>
<sequence>MNALPPLLPARTIPLDHPGRAFVTGRTPSFACRADQRFSYALQVPSRYRDDGPPLPLLVVVHGTRRRTDASLDALTGFAEERGWAVLTPLFPAGIGDPDDLHNYKFIEYAGIRFDLVLLAILDDVAARWNIDVSHFALHGFSGGGQFAHRFLFLHPQRLSAVSIGAPGRVTLPDPSVGWWRGVGDLPARFGVDWAPGLVAGVPVQLVIGADDDGAAQLAVVEPDGNGSTRQERLHALAEALRALGSRPHLDLVPGVAHEGLKVLPAVRAFLDRVARPD</sequence>
<proteinExistence type="predicted"/>
<dbReference type="InterPro" id="IPR029058">
    <property type="entry name" value="AB_hydrolase_fold"/>
</dbReference>
<dbReference type="OrthoDB" id="332706at2"/>
<dbReference type="EMBL" id="RJKE01000001">
    <property type="protein sequence ID" value="ROO86741.1"/>
    <property type="molecule type" value="Genomic_DNA"/>
</dbReference>
<accession>A0A3N1CZP0</accession>
<dbReference type="RefSeq" id="WP_123666115.1">
    <property type="nucleotide sequence ID" value="NZ_RJKE01000001.1"/>
</dbReference>
<dbReference type="Gene3D" id="3.40.50.1820">
    <property type="entry name" value="alpha/beta hydrolase"/>
    <property type="match status" value="1"/>
</dbReference>
<protein>
    <submittedName>
        <fullName evidence="1">Esterase/PHB depolymerase</fullName>
    </submittedName>
</protein>
<evidence type="ECO:0000313" key="1">
    <source>
        <dbReference type="EMBL" id="ROO86741.1"/>
    </source>
</evidence>